<evidence type="ECO:0000256" key="1">
    <source>
        <dbReference type="ARBA" id="ARBA00004123"/>
    </source>
</evidence>
<gene>
    <name evidence="7" type="ORF">SCODWIG_03062</name>
</gene>
<evidence type="ECO:0000256" key="6">
    <source>
        <dbReference type="SAM" id="MobiDB-lite"/>
    </source>
</evidence>
<feature type="compositionally biased region" description="Polar residues" evidence="6">
    <location>
        <begin position="963"/>
        <end position="972"/>
    </location>
</feature>
<dbReference type="Pfam" id="PF04855">
    <property type="entry name" value="SNF5"/>
    <property type="match status" value="1"/>
</dbReference>
<feature type="compositionally biased region" description="Low complexity" evidence="6">
    <location>
        <begin position="230"/>
        <end position="245"/>
    </location>
</feature>
<accession>A0A376B9K3</accession>
<dbReference type="PANTHER" id="PTHR10019">
    <property type="entry name" value="SNF5"/>
    <property type="match status" value="1"/>
</dbReference>
<feature type="region of interest" description="Disordered" evidence="6">
    <location>
        <begin position="215"/>
        <end position="262"/>
    </location>
</feature>
<feature type="region of interest" description="Disordered" evidence="6">
    <location>
        <begin position="921"/>
        <end position="950"/>
    </location>
</feature>
<reference evidence="8" key="1">
    <citation type="submission" date="2018-06" db="EMBL/GenBank/DDBJ databases">
        <authorList>
            <person name="Guldener U."/>
        </authorList>
    </citation>
    <scope>NUCLEOTIDE SEQUENCE [LARGE SCALE GENOMIC DNA]</scope>
    <source>
        <strain evidence="8">UTAD17</strain>
    </source>
</reference>
<keyword evidence="4" id="KW-0804">Transcription</keyword>
<dbReference type="VEuPathDB" id="FungiDB:SCODWIG_03062"/>
<feature type="region of interest" description="Disordered" evidence="6">
    <location>
        <begin position="1"/>
        <end position="26"/>
    </location>
</feature>
<feature type="region of interest" description="Disordered" evidence="6">
    <location>
        <begin position="963"/>
        <end position="1020"/>
    </location>
</feature>
<name>A0A376B9K3_9ASCO</name>
<feature type="region of interest" description="Disordered" evidence="6">
    <location>
        <begin position="707"/>
        <end position="729"/>
    </location>
</feature>
<feature type="compositionally biased region" description="Low complexity" evidence="6">
    <location>
        <begin position="928"/>
        <end position="938"/>
    </location>
</feature>
<feature type="region of interest" description="Disordered" evidence="6">
    <location>
        <begin position="102"/>
        <end position="123"/>
    </location>
</feature>
<keyword evidence="5" id="KW-0539">Nucleus</keyword>
<organism evidence="7 8">
    <name type="scientific">Saccharomycodes ludwigii</name>
    <dbReference type="NCBI Taxonomy" id="36035"/>
    <lineage>
        <taxon>Eukaryota</taxon>
        <taxon>Fungi</taxon>
        <taxon>Dikarya</taxon>
        <taxon>Ascomycota</taxon>
        <taxon>Saccharomycotina</taxon>
        <taxon>Saccharomycetes</taxon>
        <taxon>Saccharomycodales</taxon>
        <taxon>Saccharomycodaceae</taxon>
        <taxon>Saccharomycodes</taxon>
    </lineage>
</organism>
<evidence type="ECO:0000313" key="8">
    <source>
        <dbReference type="Proteomes" id="UP000262825"/>
    </source>
</evidence>
<comment type="subcellular location">
    <subcellularLocation>
        <location evidence="1">Nucleus</location>
    </subcellularLocation>
</comment>
<dbReference type="AlphaFoldDB" id="A0A376B9K3"/>
<dbReference type="InterPro" id="IPR006939">
    <property type="entry name" value="SNF5"/>
</dbReference>
<dbReference type="OrthoDB" id="3972464at2759"/>
<feature type="compositionally biased region" description="Basic residues" evidence="6">
    <location>
        <begin position="713"/>
        <end position="724"/>
    </location>
</feature>
<dbReference type="GO" id="GO:0000228">
    <property type="term" value="C:nuclear chromosome"/>
    <property type="evidence" value="ECO:0007669"/>
    <property type="project" value="InterPro"/>
</dbReference>
<proteinExistence type="inferred from homology"/>
<protein>
    <recommendedName>
        <fullName evidence="9">SWI/SNF chromatin-remodeling complex subunit SNF5</fullName>
    </recommendedName>
</protein>
<evidence type="ECO:0000256" key="3">
    <source>
        <dbReference type="ARBA" id="ARBA00023015"/>
    </source>
</evidence>
<evidence type="ECO:0008006" key="9">
    <source>
        <dbReference type="Google" id="ProtNLM"/>
    </source>
</evidence>
<keyword evidence="8" id="KW-1185">Reference proteome</keyword>
<dbReference type="GO" id="GO:0006338">
    <property type="term" value="P:chromatin remodeling"/>
    <property type="evidence" value="ECO:0007669"/>
    <property type="project" value="InterPro"/>
</dbReference>
<keyword evidence="3" id="KW-0805">Transcription regulation</keyword>
<evidence type="ECO:0000256" key="5">
    <source>
        <dbReference type="ARBA" id="ARBA00023242"/>
    </source>
</evidence>
<feature type="compositionally biased region" description="Polar residues" evidence="6">
    <location>
        <begin position="215"/>
        <end position="229"/>
    </location>
</feature>
<dbReference type="EMBL" id="UFAJ01000643">
    <property type="protein sequence ID" value="SSD61301.1"/>
    <property type="molecule type" value="Genomic_DNA"/>
</dbReference>
<sequence>MNNNNNNNNNGIPPPSNNGSQSNLTPSQQSVFSVLGNIGTPGFSMSQLPLQILQNLTPVQYQMIQQKHQQLLMQRQNMFQQQQSNVSAPASVATPINDIKTNAQQSPRASTGGAQQSTSWIGNRTTPVSTMSNDVPQQQQQPFSITTPSVNDNNNNILISNLPPNLQAQLGQLPPHLQQQVIETLRQKQLQQQKQQQEQLNVGNATLKNNQYIEPHSSNLATSGNFVSDNNSALSTKNNKSSNKNNKNKNKNNKNAKNNYQNTLPQKHNIVTNAAAIKKTKIKNPASNNVIPNAFVPTNNVESVLSQPPKKSKAKQQSQAGNYMDIDMKALRAKLPKLAPLPKYQVVTQDPPEIHLPDSSSFWSSKLKSGLDEEPNTDLLLYEQIVRRDKDNMLQMIKERDGIQPMSKYGSSNKEYINRLANDLNYYKNLKDSRIKCITNSNANIPTKSIWGDGFQGYGNGISNTITNIIPGDSFKIRNRKILYDDINKVHQQAMSEFREQLVPIRLEFDAERDKLQLRDTFLINKYDGITSLKELIDETLDDYRFRPNEYYSTMLLNSIKEQIQEFQEDPFLIDPRVGGDDLRIRIKLDIIVGQAELIDAFEWDISNPDNNPEEFAIEMCKELKLPNEFVTEISHSIREQVQMYHKALFLTGYKFNGNVVEDDEIRSRLQPFVTLDSVLRPVNDIKIFTPNLLQITAAELDRLDKDKDRDTRRKRRQGGRSKRSGMEILSNNIDNATAANSMGNNTHDAQLLVGNKIKVNDNDDVYQITAASIPSFMPINIFFNPTDTNMTRNGNLSNEHEDSISTPTSNNINLNNEILDNIENIDGLMPDLGEIPKTFRTPFPSTILPGGYDLGPNVLSYKSFFEEVVKQRPDSKCKIISSTDDELIIRIKLSSEILCKMNTVVKYPMLDTPLVGNCMKSSEENSRSNSTINNSSKIENKPMEEDGDANSVLVSTSCDTTTHELVSNPGNITIKKPDSSNTSVVGQDVSQMDNMGTQNTDTNGIVEDMSSTVSFSASH</sequence>
<feature type="compositionally biased region" description="Polar residues" evidence="6">
    <location>
        <begin position="980"/>
        <end position="1020"/>
    </location>
</feature>
<evidence type="ECO:0000256" key="2">
    <source>
        <dbReference type="ARBA" id="ARBA00010239"/>
    </source>
</evidence>
<feature type="compositionally biased region" description="Low complexity" evidence="6">
    <location>
        <begin position="1"/>
        <end position="23"/>
    </location>
</feature>
<evidence type="ECO:0000256" key="4">
    <source>
        <dbReference type="ARBA" id="ARBA00023163"/>
    </source>
</evidence>
<evidence type="ECO:0000313" key="7">
    <source>
        <dbReference type="EMBL" id="SSD61301.1"/>
    </source>
</evidence>
<dbReference type="Proteomes" id="UP000262825">
    <property type="component" value="Unassembled WGS sequence"/>
</dbReference>
<comment type="similarity">
    <text evidence="2">Belongs to the SNF5 family.</text>
</comment>